<dbReference type="EC" id="5.1.1.3" evidence="1"/>
<dbReference type="AlphaFoldDB" id="A0A645F5L1"/>
<reference evidence="1" key="1">
    <citation type="submission" date="2019-08" db="EMBL/GenBank/DDBJ databases">
        <authorList>
            <person name="Kucharzyk K."/>
            <person name="Murdoch R.W."/>
            <person name="Higgins S."/>
            <person name="Loffler F."/>
        </authorList>
    </citation>
    <scope>NUCLEOTIDE SEQUENCE</scope>
</reference>
<evidence type="ECO:0000313" key="1">
    <source>
        <dbReference type="EMBL" id="MPN09160.1"/>
    </source>
</evidence>
<keyword evidence="1" id="KW-0413">Isomerase</keyword>
<organism evidence="1">
    <name type="scientific">bioreactor metagenome</name>
    <dbReference type="NCBI Taxonomy" id="1076179"/>
    <lineage>
        <taxon>unclassified sequences</taxon>
        <taxon>metagenomes</taxon>
        <taxon>ecological metagenomes</taxon>
    </lineage>
</organism>
<sequence>MEDGRVHRGDLVTERVVEEYLASVKAAGVDTLVLGCTHYPLLMDVISDYMGAGVTLIDTGEEAARAAADLLARQDRLNDPARNGLRRYYASDSAEDFAATAKLFLGKDISDRVERIAIENY</sequence>
<protein>
    <submittedName>
        <fullName evidence="1">Glutamate racemase</fullName>
        <ecNumber evidence="1">5.1.1.3</ecNumber>
    </submittedName>
</protein>
<accession>A0A645F5L1</accession>
<proteinExistence type="predicted"/>
<dbReference type="InterPro" id="IPR001920">
    <property type="entry name" value="Asp/Glu_race"/>
</dbReference>
<dbReference type="InterPro" id="IPR033134">
    <property type="entry name" value="Asp/Glu_racemase_AS_2"/>
</dbReference>
<comment type="caution">
    <text evidence="1">The sequence shown here is derived from an EMBL/GenBank/DDBJ whole genome shotgun (WGS) entry which is preliminary data.</text>
</comment>
<dbReference type="Gene3D" id="3.40.50.1860">
    <property type="match status" value="1"/>
</dbReference>
<dbReference type="GO" id="GO:0008881">
    <property type="term" value="F:glutamate racemase activity"/>
    <property type="evidence" value="ECO:0007669"/>
    <property type="project" value="UniProtKB-EC"/>
</dbReference>
<dbReference type="EMBL" id="VSSQ01055246">
    <property type="protein sequence ID" value="MPN09160.1"/>
    <property type="molecule type" value="Genomic_DNA"/>
</dbReference>
<dbReference type="SUPFAM" id="SSF53681">
    <property type="entry name" value="Aspartate/glutamate racemase"/>
    <property type="match status" value="1"/>
</dbReference>
<gene>
    <name evidence="1" type="primary">murI_24</name>
    <name evidence="1" type="ORF">SDC9_156448</name>
</gene>
<dbReference type="PROSITE" id="PS00924">
    <property type="entry name" value="ASP_GLU_RACEMASE_2"/>
    <property type="match status" value="1"/>
</dbReference>
<name>A0A645F5L1_9ZZZZ</name>